<comment type="caution">
    <text evidence="1">The sequence shown here is derived from an EMBL/GenBank/DDBJ whole genome shotgun (WGS) entry which is preliminary data.</text>
</comment>
<keyword evidence="2" id="KW-1185">Reference proteome</keyword>
<gene>
    <name evidence="1" type="ORF">V1478_000606</name>
</gene>
<sequence length="172" mass="19221">MPHDAGYFKVVLACSRVRSCGTENTRNPKTSVSLWSCANLVLNFRLELRARNPQRPRIRGLPSESSLTIESEVLAGQDIRETEDVEPHRFEGSKQITSESPLSLGTFPLLLECTKEGSKGGLREEGRSRGNSIPLYLSLRIRLKSTGLERRKYTIASQDGQDGYRKLLGDLT</sequence>
<evidence type="ECO:0000313" key="1">
    <source>
        <dbReference type="EMBL" id="KAL2740465.1"/>
    </source>
</evidence>
<name>A0ABD2C622_VESSQ</name>
<dbReference type="Proteomes" id="UP001607302">
    <property type="component" value="Unassembled WGS sequence"/>
</dbReference>
<accession>A0ABD2C622</accession>
<organism evidence="1 2">
    <name type="scientific">Vespula squamosa</name>
    <name type="common">Southern yellow jacket</name>
    <name type="synonym">Wasp</name>
    <dbReference type="NCBI Taxonomy" id="30214"/>
    <lineage>
        <taxon>Eukaryota</taxon>
        <taxon>Metazoa</taxon>
        <taxon>Ecdysozoa</taxon>
        <taxon>Arthropoda</taxon>
        <taxon>Hexapoda</taxon>
        <taxon>Insecta</taxon>
        <taxon>Pterygota</taxon>
        <taxon>Neoptera</taxon>
        <taxon>Endopterygota</taxon>
        <taxon>Hymenoptera</taxon>
        <taxon>Apocrita</taxon>
        <taxon>Aculeata</taxon>
        <taxon>Vespoidea</taxon>
        <taxon>Vespidae</taxon>
        <taxon>Vespinae</taxon>
        <taxon>Vespula</taxon>
    </lineage>
</organism>
<dbReference type="AlphaFoldDB" id="A0ABD2C622"/>
<protein>
    <submittedName>
        <fullName evidence="1">Uncharacterized protein</fullName>
    </submittedName>
</protein>
<proteinExistence type="predicted"/>
<dbReference type="EMBL" id="JAUDFV010000020">
    <property type="protein sequence ID" value="KAL2740465.1"/>
    <property type="molecule type" value="Genomic_DNA"/>
</dbReference>
<reference evidence="1 2" key="1">
    <citation type="journal article" date="2024" name="Ann. Entomol. Soc. Am.">
        <title>Genomic analyses of the southern and eastern yellowjacket wasps (Hymenoptera: Vespidae) reveal evolutionary signatures of social life.</title>
        <authorList>
            <person name="Catto M.A."/>
            <person name="Caine P.B."/>
            <person name="Orr S.E."/>
            <person name="Hunt B.G."/>
            <person name="Goodisman M.A.D."/>
        </authorList>
    </citation>
    <scope>NUCLEOTIDE SEQUENCE [LARGE SCALE GENOMIC DNA]</scope>
    <source>
        <strain evidence="1">233</strain>
        <tissue evidence="1">Head and thorax</tissue>
    </source>
</reference>
<evidence type="ECO:0000313" key="2">
    <source>
        <dbReference type="Proteomes" id="UP001607302"/>
    </source>
</evidence>